<dbReference type="Proteomes" id="UP000251123">
    <property type="component" value="Unassembled WGS sequence"/>
</dbReference>
<evidence type="ECO:0000313" key="8">
    <source>
        <dbReference type="EMBL" id="STU78225.1"/>
    </source>
</evidence>
<dbReference type="Proteomes" id="UP000254141">
    <property type="component" value="Unassembled WGS sequence"/>
</dbReference>
<dbReference type="AlphaFoldDB" id="A0A2X1S3A0"/>
<dbReference type="InterPro" id="IPR056028">
    <property type="entry name" value="DUF7609"/>
</dbReference>
<evidence type="ECO:0000313" key="17">
    <source>
        <dbReference type="Proteomes" id="UP000254799"/>
    </source>
</evidence>
<dbReference type="Proteomes" id="UP000250675">
    <property type="component" value="Unassembled WGS sequence"/>
</dbReference>
<sequence>MSDQPAAPEIIEDEIIDTGTEEFAHVVAILVLLEPGMSYTHSVALSPDYGAGQIVQDVNSLKKRARRLLVPAMHEAAKRSGQVYNIESSLVLYPSGRLFAQAIVTRSR</sequence>
<evidence type="ECO:0000313" key="19">
    <source>
        <dbReference type="Proteomes" id="UP000255167"/>
    </source>
</evidence>
<dbReference type="EMBL" id="UGLJ01000006">
    <property type="protein sequence ID" value="STU47513.1"/>
    <property type="molecule type" value="Genomic_DNA"/>
</dbReference>
<evidence type="ECO:0000313" key="16">
    <source>
        <dbReference type="Proteomes" id="UP000254387"/>
    </source>
</evidence>
<dbReference type="EMBL" id="UGMD01000003">
    <property type="protein sequence ID" value="STY78584.1"/>
    <property type="molecule type" value="Genomic_DNA"/>
</dbReference>
<dbReference type="RefSeq" id="WP_025862217.1">
    <property type="nucleotide sequence ID" value="NZ_CP040995.1"/>
</dbReference>
<protein>
    <recommendedName>
        <fullName evidence="1">DUF7609 domain-containing protein</fullName>
    </recommendedName>
</protein>
<organism evidence="2 12">
    <name type="scientific">Klebsiella pneumoniae</name>
    <dbReference type="NCBI Taxonomy" id="573"/>
    <lineage>
        <taxon>Bacteria</taxon>
        <taxon>Pseudomonadati</taxon>
        <taxon>Pseudomonadota</taxon>
        <taxon>Gammaproteobacteria</taxon>
        <taxon>Enterobacterales</taxon>
        <taxon>Enterobacteriaceae</taxon>
        <taxon>Klebsiella/Raoultella group</taxon>
        <taxon>Klebsiella</taxon>
        <taxon>Klebsiella pneumoniae complex</taxon>
    </lineage>
</organism>
<gene>
    <name evidence="11" type="ORF">NCTC204_06910</name>
    <name evidence="9" type="ORF">NCTC5051_05594</name>
    <name evidence="5" type="ORF">NCTC5052_05592</name>
    <name evidence="6" type="ORF">NCTC5052_05636</name>
    <name evidence="8" type="ORF">NCTC5053_00179</name>
    <name evidence="7" type="ORF">NCTC8849_06578</name>
    <name evidence="3" type="ORF">NCTC9601_02497</name>
    <name evidence="10" type="ORF">NCTC9617_06912</name>
    <name evidence="4" type="ORF">NCTC9637_00109</name>
    <name evidence="2" type="ORF">NCTC9645_00216</name>
</gene>
<dbReference type="Proteomes" id="UP000254799">
    <property type="component" value="Unassembled WGS sequence"/>
</dbReference>
<evidence type="ECO:0000313" key="20">
    <source>
        <dbReference type="Proteomes" id="UP000255192"/>
    </source>
</evidence>
<name>A0A2X1S3A0_KLEPN</name>
<evidence type="ECO:0000313" key="14">
    <source>
        <dbReference type="Proteomes" id="UP000254103"/>
    </source>
</evidence>
<evidence type="ECO:0000313" key="11">
    <source>
        <dbReference type="EMBL" id="STY78584.1"/>
    </source>
</evidence>
<dbReference type="Proteomes" id="UP000255167">
    <property type="component" value="Unassembled WGS sequence"/>
</dbReference>
<dbReference type="Proteomes" id="UP000254103">
    <property type="component" value="Unassembled WGS sequence"/>
</dbReference>
<dbReference type="Proteomes" id="UP000254387">
    <property type="component" value="Unassembled WGS sequence"/>
</dbReference>
<dbReference type="EMBL" id="UASN01000019">
    <property type="protein sequence ID" value="SPX55319.1"/>
    <property type="molecule type" value="Genomic_DNA"/>
</dbReference>
<evidence type="ECO:0000313" key="15">
    <source>
        <dbReference type="Proteomes" id="UP000254141"/>
    </source>
</evidence>
<dbReference type="Proteomes" id="UP000255099">
    <property type="component" value="Unassembled WGS sequence"/>
</dbReference>
<evidence type="ECO:0000259" key="1">
    <source>
        <dbReference type="Pfam" id="PF24582"/>
    </source>
</evidence>
<reference evidence="12 13" key="1">
    <citation type="submission" date="2018-06" db="EMBL/GenBank/DDBJ databases">
        <authorList>
            <consortium name="Pathogen Informatics"/>
            <person name="Doyle S."/>
        </authorList>
    </citation>
    <scope>NUCLEOTIDE SEQUENCE [LARGE SCALE GENOMIC DNA]</scope>
    <source>
        <strain evidence="11 20">NCTC204</strain>
        <strain evidence="9 15">NCTC5051</strain>
        <strain evidence="5 14">NCTC5052</strain>
        <strain evidence="8 16">NCTC5053</strain>
        <strain evidence="7 17">NCTC8849</strain>
        <strain evidence="3 13">NCTC9601</strain>
        <strain evidence="10 19">NCTC9617</strain>
        <strain evidence="4 18">NCTC9637</strain>
        <strain evidence="2 12">NCTC9645</strain>
    </source>
</reference>
<evidence type="ECO:0000313" key="10">
    <source>
        <dbReference type="EMBL" id="STX07897.1"/>
    </source>
</evidence>
<dbReference type="Pfam" id="PF24582">
    <property type="entry name" value="DUF7609"/>
    <property type="match status" value="1"/>
</dbReference>
<dbReference type="EMBL" id="UGLC01000005">
    <property type="protein sequence ID" value="STU51479.1"/>
    <property type="molecule type" value="Genomic_DNA"/>
</dbReference>
<evidence type="ECO:0000313" key="5">
    <source>
        <dbReference type="EMBL" id="STU47422.1"/>
    </source>
</evidence>
<evidence type="ECO:0000313" key="4">
    <source>
        <dbReference type="EMBL" id="STT45270.1"/>
    </source>
</evidence>
<dbReference type="GeneID" id="39642758"/>
<evidence type="ECO:0000313" key="12">
    <source>
        <dbReference type="Proteomes" id="UP000250675"/>
    </source>
</evidence>
<evidence type="ECO:0000313" key="3">
    <source>
        <dbReference type="EMBL" id="SPX55319.1"/>
    </source>
</evidence>
<evidence type="ECO:0000313" key="2">
    <source>
        <dbReference type="EMBL" id="SPX51030.1"/>
    </source>
</evidence>
<evidence type="ECO:0000313" key="13">
    <source>
        <dbReference type="Proteomes" id="UP000251123"/>
    </source>
</evidence>
<dbReference type="EMBL" id="UGLU01000003">
    <property type="protein sequence ID" value="STW25802.1"/>
    <property type="molecule type" value="Genomic_DNA"/>
</dbReference>
<dbReference type="EMBL" id="UASO01000002">
    <property type="protein sequence ID" value="SPX51030.1"/>
    <property type="molecule type" value="Genomic_DNA"/>
</dbReference>
<feature type="domain" description="DUF7609" evidence="1">
    <location>
        <begin position="26"/>
        <end position="107"/>
    </location>
</feature>
<proteinExistence type="predicted"/>
<evidence type="ECO:0000313" key="18">
    <source>
        <dbReference type="Proteomes" id="UP000255099"/>
    </source>
</evidence>
<dbReference type="Proteomes" id="UP000255192">
    <property type="component" value="Unassembled WGS sequence"/>
</dbReference>
<evidence type="ECO:0000313" key="7">
    <source>
        <dbReference type="EMBL" id="STU51479.1"/>
    </source>
</evidence>
<accession>A0A2X1S3A0</accession>
<dbReference type="EMBL" id="UGLJ01000006">
    <property type="protein sequence ID" value="STU47422.1"/>
    <property type="molecule type" value="Genomic_DNA"/>
</dbReference>
<evidence type="ECO:0000313" key="6">
    <source>
        <dbReference type="EMBL" id="STU47513.1"/>
    </source>
</evidence>
<dbReference type="EMBL" id="UGNC01000006">
    <property type="protein sequence ID" value="STX07897.1"/>
    <property type="molecule type" value="Genomic_DNA"/>
</dbReference>
<evidence type="ECO:0000313" key="9">
    <source>
        <dbReference type="EMBL" id="STW25802.1"/>
    </source>
</evidence>
<dbReference type="EMBL" id="UGMN01000002">
    <property type="protein sequence ID" value="STU78225.1"/>
    <property type="molecule type" value="Genomic_DNA"/>
</dbReference>
<dbReference type="EMBL" id="UGLB01000001">
    <property type="protein sequence ID" value="STT45270.1"/>
    <property type="molecule type" value="Genomic_DNA"/>
</dbReference>